<accession>A0A1I1MTE4</accession>
<organism evidence="3 4">
    <name type="scientific">Kushneria avicenniae</name>
    <dbReference type="NCBI Taxonomy" id="402385"/>
    <lineage>
        <taxon>Bacteria</taxon>
        <taxon>Pseudomonadati</taxon>
        <taxon>Pseudomonadota</taxon>
        <taxon>Gammaproteobacteria</taxon>
        <taxon>Oceanospirillales</taxon>
        <taxon>Halomonadaceae</taxon>
        <taxon>Kushneria</taxon>
    </lineage>
</organism>
<dbReference type="AlphaFoldDB" id="A0A1I1MTE4"/>
<proteinExistence type="predicted"/>
<reference evidence="4" key="1">
    <citation type="submission" date="2016-10" db="EMBL/GenBank/DDBJ databases">
        <authorList>
            <person name="Varghese N."/>
            <person name="Submissions S."/>
        </authorList>
    </citation>
    <scope>NUCLEOTIDE SEQUENCE [LARGE SCALE GENOMIC DNA]</scope>
    <source>
        <strain evidence="4">DSM 23439</strain>
    </source>
</reference>
<dbReference type="OrthoDB" id="6183571at2"/>
<name>A0A1I1MTE4_9GAMM</name>
<feature type="region of interest" description="Disordered" evidence="1">
    <location>
        <begin position="25"/>
        <end position="124"/>
    </location>
</feature>
<sequence>MKASRMALWGLILTLVPVLALATAPPEDDSATTPPSQSMEAPDQNPGGMSRPGGASGMEDQSGSMQRERQKQLDASHASPSGAGESQDQSQEAGKGSMNDDHTPQTERSAGEIPDERTQDDTAP</sequence>
<dbReference type="Proteomes" id="UP000199046">
    <property type="component" value="Unassembled WGS sequence"/>
</dbReference>
<evidence type="ECO:0000256" key="1">
    <source>
        <dbReference type="SAM" id="MobiDB-lite"/>
    </source>
</evidence>
<gene>
    <name evidence="3" type="ORF">SAMN05421848_3014</name>
</gene>
<keyword evidence="4" id="KW-1185">Reference proteome</keyword>
<dbReference type="STRING" id="402385.SAMN05421848_3014"/>
<evidence type="ECO:0000313" key="4">
    <source>
        <dbReference type="Proteomes" id="UP000199046"/>
    </source>
</evidence>
<evidence type="ECO:0000256" key="2">
    <source>
        <dbReference type="SAM" id="SignalP"/>
    </source>
</evidence>
<feature type="chain" id="PRO_5011463929" evidence="2">
    <location>
        <begin position="23"/>
        <end position="124"/>
    </location>
</feature>
<feature type="compositionally biased region" description="Basic and acidic residues" evidence="1">
    <location>
        <begin position="114"/>
        <end position="124"/>
    </location>
</feature>
<feature type="signal peptide" evidence="2">
    <location>
        <begin position="1"/>
        <end position="22"/>
    </location>
</feature>
<protein>
    <submittedName>
        <fullName evidence="3">Uncharacterized protein</fullName>
    </submittedName>
</protein>
<dbReference type="RefSeq" id="WP_139215321.1">
    <property type="nucleotide sequence ID" value="NZ_FOLY01000007.1"/>
</dbReference>
<keyword evidence="2" id="KW-0732">Signal</keyword>
<dbReference type="EMBL" id="FOLY01000007">
    <property type="protein sequence ID" value="SFC85863.1"/>
    <property type="molecule type" value="Genomic_DNA"/>
</dbReference>
<evidence type="ECO:0000313" key="3">
    <source>
        <dbReference type="EMBL" id="SFC85863.1"/>
    </source>
</evidence>